<name>A0AAN6U714_9PEZI</name>
<dbReference type="GeneID" id="87825144"/>
<feature type="region of interest" description="Disordered" evidence="1">
    <location>
        <begin position="577"/>
        <end position="636"/>
    </location>
</feature>
<dbReference type="SUPFAM" id="SSF52047">
    <property type="entry name" value="RNI-like"/>
    <property type="match status" value="1"/>
</dbReference>
<keyword evidence="3" id="KW-1185">Reference proteome</keyword>
<dbReference type="Proteomes" id="UP001302602">
    <property type="component" value="Unassembled WGS sequence"/>
</dbReference>
<feature type="region of interest" description="Disordered" evidence="1">
    <location>
        <begin position="315"/>
        <end position="334"/>
    </location>
</feature>
<evidence type="ECO:0000313" key="2">
    <source>
        <dbReference type="EMBL" id="KAK4127046.1"/>
    </source>
</evidence>
<protein>
    <submittedName>
        <fullName evidence="2">Uncharacterized protein</fullName>
    </submittedName>
</protein>
<feature type="compositionally biased region" description="Basic and acidic residues" evidence="1">
    <location>
        <begin position="321"/>
        <end position="331"/>
    </location>
</feature>
<dbReference type="AlphaFoldDB" id="A0AAN6U714"/>
<dbReference type="Gene3D" id="3.80.10.10">
    <property type="entry name" value="Ribonuclease Inhibitor"/>
    <property type="match status" value="1"/>
</dbReference>
<accession>A0AAN6U714</accession>
<feature type="compositionally biased region" description="Basic and acidic residues" evidence="1">
    <location>
        <begin position="734"/>
        <end position="751"/>
    </location>
</feature>
<feature type="compositionally biased region" description="Low complexity" evidence="1">
    <location>
        <begin position="68"/>
        <end position="81"/>
    </location>
</feature>
<organism evidence="2 3">
    <name type="scientific">Parathielavia appendiculata</name>
    <dbReference type="NCBI Taxonomy" id="2587402"/>
    <lineage>
        <taxon>Eukaryota</taxon>
        <taxon>Fungi</taxon>
        <taxon>Dikarya</taxon>
        <taxon>Ascomycota</taxon>
        <taxon>Pezizomycotina</taxon>
        <taxon>Sordariomycetes</taxon>
        <taxon>Sordariomycetidae</taxon>
        <taxon>Sordariales</taxon>
        <taxon>Chaetomiaceae</taxon>
        <taxon>Parathielavia</taxon>
    </lineage>
</organism>
<dbReference type="RefSeq" id="XP_062650817.1">
    <property type="nucleotide sequence ID" value="XM_062788374.1"/>
</dbReference>
<gene>
    <name evidence="2" type="ORF">N657DRAFT_565643</name>
</gene>
<feature type="region of interest" description="Disordered" evidence="1">
    <location>
        <begin position="728"/>
        <end position="769"/>
    </location>
</feature>
<feature type="region of interest" description="Disordered" evidence="1">
    <location>
        <begin position="1"/>
        <end position="125"/>
    </location>
</feature>
<evidence type="ECO:0000313" key="3">
    <source>
        <dbReference type="Proteomes" id="UP001302602"/>
    </source>
</evidence>
<dbReference type="EMBL" id="MU853224">
    <property type="protein sequence ID" value="KAK4127046.1"/>
    <property type="molecule type" value="Genomic_DNA"/>
</dbReference>
<comment type="caution">
    <text evidence="2">The sequence shown here is derived from an EMBL/GenBank/DDBJ whole genome shotgun (WGS) entry which is preliminary data.</text>
</comment>
<dbReference type="InterPro" id="IPR032675">
    <property type="entry name" value="LRR_dom_sf"/>
</dbReference>
<reference evidence="2" key="2">
    <citation type="submission" date="2023-05" db="EMBL/GenBank/DDBJ databases">
        <authorList>
            <consortium name="Lawrence Berkeley National Laboratory"/>
            <person name="Steindorff A."/>
            <person name="Hensen N."/>
            <person name="Bonometti L."/>
            <person name="Westerberg I."/>
            <person name="Brannstrom I.O."/>
            <person name="Guillou S."/>
            <person name="Cros-Aarteil S."/>
            <person name="Calhoun S."/>
            <person name="Haridas S."/>
            <person name="Kuo A."/>
            <person name="Mondo S."/>
            <person name="Pangilinan J."/>
            <person name="Riley R."/>
            <person name="Labutti K."/>
            <person name="Andreopoulos B."/>
            <person name="Lipzen A."/>
            <person name="Chen C."/>
            <person name="Yanf M."/>
            <person name="Daum C."/>
            <person name="Ng V."/>
            <person name="Clum A."/>
            <person name="Ohm R."/>
            <person name="Martin F."/>
            <person name="Silar P."/>
            <person name="Natvig D."/>
            <person name="Lalanne C."/>
            <person name="Gautier V."/>
            <person name="Ament-Velasquez S.L."/>
            <person name="Kruys A."/>
            <person name="Hutchinson M.I."/>
            <person name="Powell A.J."/>
            <person name="Barry K."/>
            <person name="Miller A.N."/>
            <person name="Grigoriev I.V."/>
            <person name="Debuchy R."/>
            <person name="Gladieux P."/>
            <person name="Thoren M.H."/>
            <person name="Johannesson H."/>
        </authorList>
    </citation>
    <scope>NUCLEOTIDE SEQUENCE</scope>
    <source>
        <strain evidence="2">CBS 731.68</strain>
    </source>
</reference>
<sequence>MYPAEGQESMLRTQRASARIQEVISSQRAPRDHDMAHAPMIHRPTALPDGPLPGPERAGGYNKPRRLSNSSASSATSSVMSGRDSFDGRIRSVSATSSQTSIDSWPNSPGKNQRPASSPVAWGLQNGTAGQHHLWQRPAPIKQRRKAQPGELFAALPGEVLEMILKELSKLHLQPGSGSCATCWMRDCCSVAMSARKFLKYAREALYRHIQLVGHEGPGMKKRTKTAYGSRLVLLRRTLRGNPQIAVIVRSLKPPARPLSVGVVAYNDLVASVVMACPNLERLVGFYPTYDHSFQRLFHALSTRSKLKEMDWILEPSPSQRQERRPSHNDRWNPVGLQPQESQLFLGFHSNWRQLTTLVVHCQPGAALSPPNLLECTIRSLPSLQHLHLSHVPHTTFNDTHLLSLPTLRKLSLSHCTGITTTGLSSLATRPTSASLVTLTLIHMNVGSLPAIARIFSYLTALSTFNIVQTYAPEMPADEFIMLFPYLASASLRNLHWDIPYLPNTTTHADAVLARSIVAGGFPSLRRLCTPNDPEGLFQTLCAPRERVDQPADRYRNVQTPFANGVPWGHIRNSSSFSSTRTGGSFKHTFRPGSSSGFRPGSSSGLRPGSSHGNGAGNSISTPPASPLFPPPDALIPRDNSNLLQARLAAQARLEAAQRVPRYFVNVVDEQGTVVEKHGVGAFLGCVESRISYVLFPDVLTGGTDESGGLVTVEDMIRDDGGEMIGYFDGAGGGEKEGRKGRRKGGDRDGESDFEGSGAGGHGKGRREGCFGRWNTYSGMVVDKKDRERWWHQERGRWRGVVLS</sequence>
<evidence type="ECO:0000256" key="1">
    <source>
        <dbReference type="SAM" id="MobiDB-lite"/>
    </source>
</evidence>
<feature type="compositionally biased region" description="Polar residues" evidence="1">
    <location>
        <begin position="93"/>
        <end position="116"/>
    </location>
</feature>
<proteinExistence type="predicted"/>
<feature type="compositionally biased region" description="Pro residues" evidence="1">
    <location>
        <begin position="624"/>
        <end position="634"/>
    </location>
</feature>
<feature type="compositionally biased region" description="Low complexity" evidence="1">
    <location>
        <begin position="577"/>
        <end position="613"/>
    </location>
</feature>
<reference evidence="2" key="1">
    <citation type="journal article" date="2023" name="Mol. Phylogenet. Evol.">
        <title>Genome-scale phylogeny and comparative genomics of the fungal order Sordariales.</title>
        <authorList>
            <person name="Hensen N."/>
            <person name="Bonometti L."/>
            <person name="Westerberg I."/>
            <person name="Brannstrom I.O."/>
            <person name="Guillou S."/>
            <person name="Cros-Aarteil S."/>
            <person name="Calhoun S."/>
            <person name="Haridas S."/>
            <person name="Kuo A."/>
            <person name="Mondo S."/>
            <person name="Pangilinan J."/>
            <person name="Riley R."/>
            <person name="LaButti K."/>
            <person name="Andreopoulos B."/>
            <person name="Lipzen A."/>
            <person name="Chen C."/>
            <person name="Yan M."/>
            <person name="Daum C."/>
            <person name="Ng V."/>
            <person name="Clum A."/>
            <person name="Steindorff A."/>
            <person name="Ohm R.A."/>
            <person name="Martin F."/>
            <person name="Silar P."/>
            <person name="Natvig D.O."/>
            <person name="Lalanne C."/>
            <person name="Gautier V."/>
            <person name="Ament-Velasquez S.L."/>
            <person name="Kruys A."/>
            <person name="Hutchinson M.I."/>
            <person name="Powell A.J."/>
            <person name="Barry K."/>
            <person name="Miller A.N."/>
            <person name="Grigoriev I.V."/>
            <person name="Debuchy R."/>
            <person name="Gladieux P."/>
            <person name="Hiltunen Thoren M."/>
            <person name="Johannesson H."/>
        </authorList>
    </citation>
    <scope>NUCLEOTIDE SEQUENCE</scope>
    <source>
        <strain evidence="2">CBS 731.68</strain>
    </source>
</reference>